<name>A0A1E3PA47_WICAA</name>
<dbReference type="EMBL" id="KV454208">
    <property type="protein sequence ID" value="ODQ62094.1"/>
    <property type="molecule type" value="Genomic_DNA"/>
</dbReference>
<accession>A0A1E3PA47</accession>
<dbReference type="Gene3D" id="3.40.50.720">
    <property type="entry name" value="NAD(P)-binding Rossmann-like Domain"/>
    <property type="match status" value="1"/>
</dbReference>
<feature type="region of interest" description="Disordered" evidence="3">
    <location>
        <begin position="368"/>
        <end position="448"/>
    </location>
</feature>
<keyword evidence="4" id="KW-0472">Membrane</keyword>
<protein>
    <recommendedName>
        <fullName evidence="7">Ketoreductase (KR) domain-containing protein</fullName>
    </recommendedName>
</protein>
<keyword evidence="4" id="KW-1133">Transmembrane helix</keyword>
<evidence type="ECO:0000313" key="5">
    <source>
        <dbReference type="EMBL" id="ODQ62094.1"/>
    </source>
</evidence>
<dbReference type="STRING" id="683960.A0A1E3PA47"/>
<dbReference type="InterPro" id="IPR036291">
    <property type="entry name" value="NAD(P)-bd_dom_sf"/>
</dbReference>
<dbReference type="Proteomes" id="UP000094112">
    <property type="component" value="Unassembled WGS sequence"/>
</dbReference>
<evidence type="ECO:0000313" key="6">
    <source>
        <dbReference type="Proteomes" id="UP000094112"/>
    </source>
</evidence>
<keyword evidence="2" id="KW-0560">Oxidoreductase</keyword>
<dbReference type="PRINTS" id="PR00081">
    <property type="entry name" value="GDHRDH"/>
</dbReference>
<dbReference type="Pfam" id="PF00106">
    <property type="entry name" value="adh_short"/>
    <property type="match status" value="1"/>
</dbReference>
<evidence type="ECO:0000256" key="1">
    <source>
        <dbReference type="ARBA" id="ARBA00006484"/>
    </source>
</evidence>
<reference evidence="5 6" key="1">
    <citation type="journal article" date="2016" name="Proc. Natl. Acad. Sci. U.S.A.">
        <title>Comparative genomics of biotechnologically important yeasts.</title>
        <authorList>
            <person name="Riley R."/>
            <person name="Haridas S."/>
            <person name="Wolfe K.H."/>
            <person name="Lopes M.R."/>
            <person name="Hittinger C.T."/>
            <person name="Goeker M."/>
            <person name="Salamov A.A."/>
            <person name="Wisecaver J.H."/>
            <person name="Long T.M."/>
            <person name="Calvey C.H."/>
            <person name="Aerts A.L."/>
            <person name="Barry K.W."/>
            <person name="Choi C."/>
            <person name="Clum A."/>
            <person name="Coughlan A.Y."/>
            <person name="Deshpande S."/>
            <person name="Douglass A.P."/>
            <person name="Hanson S.J."/>
            <person name="Klenk H.-P."/>
            <person name="LaButti K.M."/>
            <person name="Lapidus A."/>
            <person name="Lindquist E.A."/>
            <person name="Lipzen A.M."/>
            <person name="Meier-Kolthoff J.P."/>
            <person name="Ohm R.A."/>
            <person name="Otillar R.P."/>
            <person name="Pangilinan J.L."/>
            <person name="Peng Y."/>
            <person name="Rokas A."/>
            <person name="Rosa C.A."/>
            <person name="Scheuner C."/>
            <person name="Sibirny A.A."/>
            <person name="Slot J.C."/>
            <person name="Stielow J.B."/>
            <person name="Sun H."/>
            <person name="Kurtzman C.P."/>
            <person name="Blackwell M."/>
            <person name="Grigoriev I.V."/>
            <person name="Jeffries T.W."/>
        </authorList>
    </citation>
    <scope>NUCLEOTIDE SEQUENCE [LARGE SCALE GENOMIC DNA]</scope>
    <source>
        <strain evidence="6">ATCC 58044 / CBS 1984 / NCYC 433 / NRRL Y-366-8</strain>
    </source>
</reference>
<dbReference type="SUPFAM" id="SSF51735">
    <property type="entry name" value="NAD(P)-binding Rossmann-fold domains"/>
    <property type="match status" value="1"/>
</dbReference>
<dbReference type="GO" id="GO:0016491">
    <property type="term" value="F:oxidoreductase activity"/>
    <property type="evidence" value="ECO:0007669"/>
    <property type="project" value="UniProtKB-KW"/>
</dbReference>
<evidence type="ECO:0000256" key="4">
    <source>
        <dbReference type="SAM" id="Phobius"/>
    </source>
</evidence>
<dbReference type="AlphaFoldDB" id="A0A1E3PA47"/>
<feature type="compositionally biased region" description="Low complexity" evidence="3">
    <location>
        <begin position="419"/>
        <end position="435"/>
    </location>
</feature>
<dbReference type="GeneID" id="30198366"/>
<feature type="transmembrane region" description="Helical" evidence="4">
    <location>
        <begin position="277"/>
        <end position="300"/>
    </location>
</feature>
<evidence type="ECO:0008006" key="7">
    <source>
        <dbReference type="Google" id="ProtNLM"/>
    </source>
</evidence>
<evidence type="ECO:0000256" key="2">
    <source>
        <dbReference type="ARBA" id="ARBA00023002"/>
    </source>
</evidence>
<dbReference type="PANTHER" id="PTHR24320:SF285">
    <property type="entry name" value="RETINOL DEHYDROGENASE 14"/>
    <property type="match status" value="1"/>
</dbReference>
<dbReference type="RefSeq" id="XP_019041301.1">
    <property type="nucleotide sequence ID" value="XM_019181120.1"/>
</dbReference>
<comment type="similarity">
    <text evidence="1">Belongs to the short-chain dehydrogenases/reductases (SDR) family.</text>
</comment>
<evidence type="ECO:0000256" key="3">
    <source>
        <dbReference type="SAM" id="MobiDB-lite"/>
    </source>
</evidence>
<organism evidence="5 6">
    <name type="scientific">Wickerhamomyces anomalus (strain ATCC 58044 / CBS 1984 / NCYC 433 / NRRL Y-366-8)</name>
    <name type="common">Yeast</name>
    <name type="synonym">Hansenula anomala</name>
    <dbReference type="NCBI Taxonomy" id="683960"/>
    <lineage>
        <taxon>Eukaryota</taxon>
        <taxon>Fungi</taxon>
        <taxon>Dikarya</taxon>
        <taxon>Ascomycota</taxon>
        <taxon>Saccharomycotina</taxon>
        <taxon>Saccharomycetes</taxon>
        <taxon>Phaffomycetales</taxon>
        <taxon>Wickerhamomycetaceae</taxon>
        <taxon>Wickerhamomyces</taxon>
    </lineage>
</organism>
<dbReference type="PANTHER" id="PTHR24320">
    <property type="entry name" value="RETINOL DEHYDROGENASE"/>
    <property type="match status" value="1"/>
</dbReference>
<feature type="compositionally biased region" description="Basic and acidic residues" evidence="3">
    <location>
        <begin position="368"/>
        <end position="398"/>
    </location>
</feature>
<dbReference type="OrthoDB" id="191979at2759"/>
<gene>
    <name evidence="5" type="ORF">WICANDRAFT_25233</name>
</gene>
<dbReference type="InterPro" id="IPR002347">
    <property type="entry name" value="SDR_fam"/>
</dbReference>
<proteinExistence type="inferred from homology"/>
<feature type="compositionally biased region" description="Basic residues" evidence="3">
    <location>
        <begin position="436"/>
        <end position="448"/>
    </location>
</feature>
<sequence>MPLNIIGSMVLDGPDVLPGWQYLKSYGPLVALVGGLKYYFRGNTNTWDRDLHGELYIVTGGTSGLGAAVVDELAARGAQLILLVRSTEDSWLTDYVQDLRDRHSNLLIYAEECDLSSLYSIRKFATAWLDNVPPRRLDGVICTAAESLPYGKERENSIDGIEIQTAVNYVGHYHLLTLLSPSLRAQIPDRDVRVILTTCISQAMGDLDINDPLSMTKRYQKNKPWRVFGTSKLELGLFAKEFQRRLLAIPRKDNMPNNVRVNVVNPGFMRSPSTKRVLSFGSLFGLLIYILLLPILWIFLKSPHRGAQSFFYALMCPDFISLDGGNFISECAIYRPARKEFEDAELQKELFDNTAKLIEQIEKDSAYKRKKAESTTKKNHKQNEKTEKDKNKENKFDSIKLQGSTQKDDVPLFPEFDSNGKPSNNENSNKSTSKTKSGKKNKKGSRKV</sequence>
<keyword evidence="4" id="KW-0812">Transmembrane</keyword>
<keyword evidence="6" id="KW-1185">Reference proteome</keyword>